<keyword evidence="3 7" id="KW-0812">Transmembrane</keyword>
<evidence type="ECO:0000313" key="9">
    <source>
        <dbReference type="EMBL" id="GAT44011.1"/>
    </source>
</evidence>
<keyword evidence="4 7" id="KW-1133">Transmembrane helix</keyword>
<evidence type="ECO:0000256" key="1">
    <source>
        <dbReference type="ARBA" id="ARBA00004141"/>
    </source>
</evidence>
<gene>
    <name evidence="9" type="ORF">MCHLO_01657</name>
</gene>
<dbReference type="InterPro" id="IPR036938">
    <property type="entry name" value="PAP2/HPO_sf"/>
</dbReference>
<comment type="subcellular location">
    <subcellularLocation>
        <location evidence="1">Membrane</location>
        <topology evidence="1">Multi-pass membrane protein</topology>
    </subcellularLocation>
</comment>
<name>A0ABQ0KYN7_MYCCL</name>
<dbReference type="InterPro" id="IPR043216">
    <property type="entry name" value="PAP-like"/>
</dbReference>
<dbReference type="PANTHER" id="PTHR10165:SF35">
    <property type="entry name" value="RE23632P"/>
    <property type="match status" value="1"/>
</dbReference>
<feature type="domain" description="Phosphatidic acid phosphatase type 2/haloperoxidase" evidence="8">
    <location>
        <begin position="45"/>
        <end position="189"/>
    </location>
</feature>
<evidence type="ECO:0000256" key="7">
    <source>
        <dbReference type="SAM" id="Phobius"/>
    </source>
</evidence>
<dbReference type="Proteomes" id="UP000815677">
    <property type="component" value="Unassembled WGS sequence"/>
</dbReference>
<dbReference type="SMART" id="SM00014">
    <property type="entry name" value="acidPPc"/>
    <property type="match status" value="1"/>
</dbReference>
<organism evidence="9 10">
    <name type="scientific">Mycena chlorophos</name>
    <name type="common">Agaric fungus</name>
    <name type="synonym">Agaricus chlorophos</name>
    <dbReference type="NCBI Taxonomy" id="658473"/>
    <lineage>
        <taxon>Eukaryota</taxon>
        <taxon>Fungi</taxon>
        <taxon>Dikarya</taxon>
        <taxon>Basidiomycota</taxon>
        <taxon>Agaricomycotina</taxon>
        <taxon>Agaricomycetes</taxon>
        <taxon>Agaricomycetidae</taxon>
        <taxon>Agaricales</taxon>
        <taxon>Marasmiineae</taxon>
        <taxon>Mycenaceae</taxon>
        <taxon>Mycena</taxon>
    </lineage>
</organism>
<evidence type="ECO:0000256" key="4">
    <source>
        <dbReference type="ARBA" id="ARBA00022989"/>
    </source>
</evidence>
<proteinExistence type="inferred from homology"/>
<keyword evidence="5 7" id="KW-0472">Membrane</keyword>
<reference evidence="9" key="1">
    <citation type="submission" date="2014-09" db="EMBL/GenBank/DDBJ databases">
        <title>Genome sequence of the luminous mushroom Mycena chlorophos for searching fungal bioluminescence genes.</title>
        <authorList>
            <person name="Tanaka Y."/>
            <person name="Kasuga D."/>
            <person name="Oba Y."/>
            <person name="Hase S."/>
            <person name="Sato K."/>
            <person name="Oba Y."/>
            <person name="Sakakibara Y."/>
        </authorList>
    </citation>
    <scope>NUCLEOTIDE SEQUENCE</scope>
</reference>
<evidence type="ECO:0000259" key="8">
    <source>
        <dbReference type="SMART" id="SM00014"/>
    </source>
</evidence>
<feature type="transmembrane region" description="Helical" evidence="7">
    <location>
        <begin position="32"/>
        <end position="52"/>
    </location>
</feature>
<sequence>MRRFASRESLKTAFALLIRRFAVHERVPDWALYIIAVASPAILQALIDLITLRSWLGRSITQVVKITVGRPRPDILDRCQPPAGTVDPVFGLSDSSICTTQLLLEDGFRSFPSGHSSLSFAGLGFLAFYLAGKLHLFDKRGYVAKAWLALTPFLGAALVAISRTMDSRHHWEDVLTGSILGTTVAYFSYRQYYPNLASEVSHLPYSPRITNELVSHHPRASREYRDDHRPTEQDVFHSGPLEGTVLRQGPSSLRDAWRGSDEETTALHHQPTPPRSIPLETV</sequence>
<dbReference type="PANTHER" id="PTHR10165">
    <property type="entry name" value="LIPID PHOSPHATE PHOSPHATASE"/>
    <property type="match status" value="1"/>
</dbReference>
<dbReference type="SUPFAM" id="SSF48317">
    <property type="entry name" value="Acid phosphatase/Vanadium-dependent haloperoxidase"/>
    <property type="match status" value="1"/>
</dbReference>
<dbReference type="CDD" id="cd03390">
    <property type="entry name" value="PAP2_containing_1_like"/>
    <property type="match status" value="1"/>
</dbReference>
<feature type="transmembrane region" description="Helical" evidence="7">
    <location>
        <begin position="118"/>
        <end position="136"/>
    </location>
</feature>
<feature type="region of interest" description="Disordered" evidence="6">
    <location>
        <begin position="216"/>
        <end position="282"/>
    </location>
</feature>
<accession>A0ABQ0KYN7</accession>
<comment type="similarity">
    <text evidence="2">Belongs to the PA-phosphatase related phosphoesterase family.</text>
</comment>
<evidence type="ECO:0000256" key="5">
    <source>
        <dbReference type="ARBA" id="ARBA00023136"/>
    </source>
</evidence>
<feature type="transmembrane region" description="Helical" evidence="7">
    <location>
        <begin position="142"/>
        <end position="161"/>
    </location>
</feature>
<dbReference type="Gene3D" id="1.20.144.10">
    <property type="entry name" value="Phosphatidic acid phosphatase type 2/haloperoxidase"/>
    <property type="match status" value="1"/>
</dbReference>
<evidence type="ECO:0000256" key="2">
    <source>
        <dbReference type="ARBA" id="ARBA00008816"/>
    </source>
</evidence>
<keyword evidence="10" id="KW-1185">Reference proteome</keyword>
<evidence type="ECO:0000256" key="3">
    <source>
        <dbReference type="ARBA" id="ARBA00022692"/>
    </source>
</evidence>
<dbReference type="EMBL" id="DF839522">
    <property type="protein sequence ID" value="GAT44011.1"/>
    <property type="molecule type" value="Genomic_DNA"/>
</dbReference>
<feature type="compositionally biased region" description="Basic and acidic residues" evidence="6">
    <location>
        <begin position="220"/>
        <end position="235"/>
    </location>
</feature>
<evidence type="ECO:0000256" key="6">
    <source>
        <dbReference type="SAM" id="MobiDB-lite"/>
    </source>
</evidence>
<evidence type="ECO:0000313" key="10">
    <source>
        <dbReference type="Proteomes" id="UP000815677"/>
    </source>
</evidence>
<dbReference type="Pfam" id="PF01569">
    <property type="entry name" value="PAP2"/>
    <property type="match status" value="1"/>
</dbReference>
<dbReference type="InterPro" id="IPR000326">
    <property type="entry name" value="PAP2/HPO"/>
</dbReference>
<protein>
    <recommendedName>
        <fullName evidence="8">Phosphatidic acid phosphatase type 2/haloperoxidase domain-containing protein</fullName>
    </recommendedName>
</protein>